<dbReference type="InterPro" id="IPR039036">
    <property type="entry name" value="Granulin_fam"/>
</dbReference>
<keyword evidence="7" id="KW-1185">Reference proteome</keyword>
<protein>
    <submittedName>
        <fullName evidence="6">Granulin a</fullName>
    </submittedName>
</protein>
<dbReference type="GO" id="GO:0005576">
    <property type="term" value="C:extracellular region"/>
    <property type="evidence" value="ECO:0007669"/>
    <property type="project" value="UniProtKB-SubCell"/>
</dbReference>
<proteinExistence type="inferred from homology"/>
<dbReference type="PANTHER" id="PTHR12274">
    <property type="entry name" value="GRANULIN"/>
    <property type="match status" value="1"/>
</dbReference>
<dbReference type="SUPFAM" id="SSF57277">
    <property type="entry name" value="Granulin repeat"/>
    <property type="match status" value="2"/>
</dbReference>
<evidence type="ECO:0000256" key="2">
    <source>
        <dbReference type="ARBA" id="ARBA00010093"/>
    </source>
</evidence>
<keyword evidence="4" id="KW-1015">Disulfide bond</keyword>
<name>A0A3B1IRE1_ASTMX</name>
<evidence type="ECO:0000256" key="4">
    <source>
        <dbReference type="ARBA" id="ARBA00023157"/>
    </source>
</evidence>
<keyword evidence="3" id="KW-0964">Secreted</keyword>
<organism evidence="6 7">
    <name type="scientific">Astyanax mexicanus</name>
    <name type="common">Blind cave fish</name>
    <name type="synonym">Astyanax fasciatus mexicanus</name>
    <dbReference type="NCBI Taxonomy" id="7994"/>
    <lineage>
        <taxon>Eukaryota</taxon>
        <taxon>Metazoa</taxon>
        <taxon>Chordata</taxon>
        <taxon>Craniata</taxon>
        <taxon>Vertebrata</taxon>
        <taxon>Euteleostomi</taxon>
        <taxon>Actinopterygii</taxon>
        <taxon>Neopterygii</taxon>
        <taxon>Teleostei</taxon>
        <taxon>Ostariophysi</taxon>
        <taxon>Characiformes</taxon>
        <taxon>Characoidei</taxon>
        <taxon>Acestrorhamphidae</taxon>
        <taxon>Acestrorhamphinae</taxon>
        <taxon>Astyanax</taxon>
    </lineage>
</organism>
<feature type="domain" description="Granulins" evidence="5">
    <location>
        <begin position="78"/>
        <end position="91"/>
    </location>
</feature>
<evidence type="ECO:0000313" key="6">
    <source>
        <dbReference type="Ensembl" id="ENSAMXP00000032065.1"/>
    </source>
</evidence>
<dbReference type="Gene3D" id="2.10.25.160">
    <property type="entry name" value="Granulin"/>
    <property type="match status" value="2"/>
</dbReference>
<dbReference type="InterPro" id="IPR000118">
    <property type="entry name" value="Granulin"/>
</dbReference>
<dbReference type="GeneTree" id="ENSGT00470000042293"/>
<dbReference type="InterPro" id="IPR037277">
    <property type="entry name" value="Granulin_sf"/>
</dbReference>
<evidence type="ECO:0000313" key="7">
    <source>
        <dbReference type="Proteomes" id="UP000018467"/>
    </source>
</evidence>
<dbReference type="PANTHER" id="PTHR12274:SF7">
    <property type="entry name" value="GRANULINS"/>
    <property type="match status" value="1"/>
</dbReference>
<dbReference type="Ensembl" id="ENSAMXT00000054606.1">
    <property type="protein sequence ID" value="ENSAMXP00000032065.1"/>
    <property type="gene ID" value="ENSAMXG00000014273.2"/>
</dbReference>
<dbReference type="FunFam" id="2.10.25.160:FF:000001">
    <property type="entry name" value="Granulin precursor"/>
    <property type="match status" value="1"/>
</dbReference>
<dbReference type="SMART" id="SM00277">
    <property type="entry name" value="GRAN"/>
    <property type="match status" value="1"/>
</dbReference>
<evidence type="ECO:0000256" key="1">
    <source>
        <dbReference type="ARBA" id="ARBA00004613"/>
    </source>
</evidence>
<reference evidence="6" key="4">
    <citation type="submission" date="2025-09" db="UniProtKB">
        <authorList>
            <consortium name="Ensembl"/>
        </authorList>
    </citation>
    <scope>IDENTIFICATION</scope>
</reference>
<evidence type="ECO:0000256" key="3">
    <source>
        <dbReference type="ARBA" id="ARBA00022525"/>
    </source>
</evidence>
<dbReference type="Bgee" id="ENSAMXG00000014273">
    <property type="expression patterns" value="Expressed in pharyngeal gill and 14 other cell types or tissues"/>
</dbReference>
<dbReference type="AlphaFoldDB" id="A0A3B1IRE1"/>
<reference evidence="7" key="2">
    <citation type="journal article" date="2014" name="Nat. Commun.">
        <title>The cavefish genome reveals candidate genes for eye loss.</title>
        <authorList>
            <person name="McGaugh S.E."/>
            <person name="Gross J.B."/>
            <person name="Aken B."/>
            <person name="Blin M."/>
            <person name="Borowsky R."/>
            <person name="Chalopin D."/>
            <person name="Hinaux H."/>
            <person name="Jeffery W.R."/>
            <person name="Keene A."/>
            <person name="Ma L."/>
            <person name="Minx P."/>
            <person name="Murphy D."/>
            <person name="O'Quin K.E."/>
            <person name="Retaux S."/>
            <person name="Rohner N."/>
            <person name="Searle S.M."/>
            <person name="Stahl B.A."/>
            <person name="Tabin C."/>
            <person name="Volff J.N."/>
            <person name="Yoshizawa M."/>
            <person name="Warren W.C."/>
        </authorList>
    </citation>
    <scope>NUCLEOTIDE SEQUENCE [LARGE SCALE GENOMIC DNA]</scope>
    <source>
        <strain evidence="7">female</strain>
    </source>
</reference>
<accession>A0A3B1IRE1</accession>
<comment type="similarity">
    <text evidence="2">Belongs to the granulin family.</text>
</comment>
<comment type="subcellular location">
    <subcellularLocation>
        <location evidence="1">Secreted</location>
    </subcellularLocation>
</comment>
<evidence type="ECO:0000259" key="5">
    <source>
        <dbReference type="PROSITE" id="PS00799"/>
    </source>
</evidence>
<reference evidence="7" key="1">
    <citation type="submission" date="2013-03" db="EMBL/GenBank/DDBJ databases">
        <authorList>
            <person name="Jeffery W."/>
            <person name="Warren W."/>
            <person name="Wilson R.K."/>
        </authorList>
    </citation>
    <scope>NUCLEOTIDE SEQUENCE</scope>
    <source>
        <strain evidence="7">female</strain>
    </source>
</reference>
<sequence length="163" mass="18027">MERHQQSTIELGRCRFRTVLFTLVKSKNLFFYFLDLSYPPLCSDVPCNDTVACPDETTCCKNVKGGWNCCPLPQAVCCEDFLHCCPHGKKCNLAAMTCDDPSGSIPWLEKKPSRPIGGQNKEKGKAAAANVSCDSSHFCPASSTCCKDVNAEWSCLELEVFRT</sequence>
<dbReference type="Pfam" id="PF00396">
    <property type="entry name" value="Granulin"/>
    <property type="match status" value="1"/>
</dbReference>
<dbReference type="PROSITE" id="PS00799">
    <property type="entry name" value="GRANULINS"/>
    <property type="match status" value="1"/>
</dbReference>
<reference evidence="6" key="3">
    <citation type="submission" date="2025-08" db="UniProtKB">
        <authorList>
            <consortium name="Ensembl"/>
        </authorList>
    </citation>
    <scope>IDENTIFICATION</scope>
</reference>
<dbReference type="Proteomes" id="UP000018467">
    <property type="component" value="Unassembled WGS sequence"/>
</dbReference>